<dbReference type="Pfam" id="PF01613">
    <property type="entry name" value="Flavin_Reduct"/>
    <property type="match status" value="1"/>
</dbReference>
<dbReference type="AlphaFoldDB" id="A0A372ZM66"/>
<organism evidence="6 7">
    <name type="scientific">Kitasatospora xanthocidica</name>
    <dbReference type="NCBI Taxonomy" id="83382"/>
    <lineage>
        <taxon>Bacteria</taxon>
        <taxon>Bacillati</taxon>
        <taxon>Actinomycetota</taxon>
        <taxon>Actinomycetes</taxon>
        <taxon>Kitasatosporales</taxon>
        <taxon>Streptomycetaceae</taxon>
        <taxon>Kitasatospora</taxon>
    </lineage>
</organism>
<feature type="domain" description="Flavin reductase like" evidence="5">
    <location>
        <begin position="39"/>
        <end position="198"/>
    </location>
</feature>
<evidence type="ECO:0000313" key="7">
    <source>
        <dbReference type="Proteomes" id="UP000263377"/>
    </source>
</evidence>
<proteinExistence type="inferred from homology"/>
<comment type="cofactor">
    <cofactor evidence="1">
        <name>FMN</name>
        <dbReference type="ChEBI" id="CHEBI:58210"/>
    </cofactor>
</comment>
<sequence>MSDHRQRPRPGGGRVGDRQRFPISRGRQSPVHKAIDLKVLYFGTPVVLIGSRNEDGSANLMPMSSAWWLGQSCVLGLGDSSQTAENLRREGECVLNLASSAQVDAVDALALLTAKPRIAEYRLRQGYRHERRKFEAAGLTEVPGELVRAPRAAECPVQLECRVESATALAGGGRTAFEVTVVRSHVEESLLMPGSDHYVDPVGWDPLIMKFCEFFGDGRRLAPSRLAEGWQMPGRLPAAV</sequence>
<evidence type="ECO:0000259" key="5">
    <source>
        <dbReference type="SMART" id="SM00903"/>
    </source>
</evidence>
<dbReference type="InterPro" id="IPR002563">
    <property type="entry name" value="Flavin_Rdtase-like_dom"/>
</dbReference>
<dbReference type="SMART" id="SM00903">
    <property type="entry name" value="Flavin_Reduct"/>
    <property type="match status" value="1"/>
</dbReference>
<keyword evidence="7" id="KW-1185">Reference proteome</keyword>
<evidence type="ECO:0000256" key="4">
    <source>
        <dbReference type="SAM" id="MobiDB-lite"/>
    </source>
</evidence>
<dbReference type="InterPro" id="IPR012349">
    <property type="entry name" value="Split_barrel_FMN-bd"/>
</dbReference>
<dbReference type="InterPro" id="IPR052174">
    <property type="entry name" value="Flavoredoxin"/>
</dbReference>
<evidence type="ECO:0000313" key="6">
    <source>
        <dbReference type="EMBL" id="RGD56664.1"/>
    </source>
</evidence>
<feature type="region of interest" description="Disordered" evidence="4">
    <location>
        <begin position="1"/>
        <end position="28"/>
    </location>
</feature>
<evidence type="ECO:0000256" key="1">
    <source>
        <dbReference type="ARBA" id="ARBA00001917"/>
    </source>
</evidence>
<name>A0A372ZM66_9ACTN</name>
<dbReference type="PANTHER" id="PTHR43567:SF1">
    <property type="entry name" value="FLAVOREDOXIN"/>
    <property type="match status" value="1"/>
</dbReference>
<gene>
    <name evidence="6" type="ORF">DR950_01635</name>
</gene>
<evidence type="ECO:0000256" key="2">
    <source>
        <dbReference type="ARBA" id="ARBA00022630"/>
    </source>
</evidence>
<protein>
    <submittedName>
        <fullName evidence="6">Flavin reductase family protein</fullName>
    </submittedName>
</protein>
<dbReference type="SUPFAM" id="SSF50475">
    <property type="entry name" value="FMN-binding split barrel"/>
    <property type="match status" value="1"/>
</dbReference>
<keyword evidence="2" id="KW-0285">Flavoprotein</keyword>
<dbReference type="Gene3D" id="2.30.110.10">
    <property type="entry name" value="Electron Transport, Fmn-binding Protein, Chain A"/>
    <property type="match status" value="1"/>
</dbReference>
<dbReference type="GO" id="GO:0010181">
    <property type="term" value="F:FMN binding"/>
    <property type="evidence" value="ECO:0007669"/>
    <property type="project" value="InterPro"/>
</dbReference>
<dbReference type="GO" id="GO:0016646">
    <property type="term" value="F:oxidoreductase activity, acting on the CH-NH group of donors, NAD or NADP as acceptor"/>
    <property type="evidence" value="ECO:0007669"/>
    <property type="project" value="UniProtKB-ARBA"/>
</dbReference>
<evidence type="ECO:0000256" key="3">
    <source>
        <dbReference type="ARBA" id="ARBA00038054"/>
    </source>
</evidence>
<dbReference type="PANTHER" id="PTHR43567">
    <property type="entry name" value="FLAVOREDOXIN-RELATED-RELATED"/>
    <property type="match status" value="1"/>
</dbReference>
<reference evidence="6 7" key="1">
    <citation type="submission" date="2018-08" db="EMBL/GenBank/DDBJ databases">
        <title>Diversity &amp; Physiological Properties of Lignin-Decomposing Actinobacteria from Soil.</title>
        <authorList>
            <person name="Roh S.G."/>
            <person name="Kim S.B."/>
        </authorList>
    </citation>
    <scope>NUCLEOTIDE SEQUENCE [LARGE SCALE GENOMIC DNA]</scope>
    <source>
        <strain evidence="6 7">MMS17-GH009</strain>
    </source>
</reference>
<dbReference type="EMBL" id="QVIG01000001">
    <property type="protein sequence ID" value="RGD56664.1"/>
    <property type="molecule type" value="Genomic_DNA"/>
</dbReference>
<dbReference type="Proteomes" id="UP000263377">
    <property type="component" value="Unassembled WGS sequence"/>
</dbReference>
<accession>A0A372ZM66</accession>
<comment type="similarity">
    <text evidence="3">Belongs to the flavoredoxin family.</text>
</comment>
<comment type="caution">
    <text evidence="6">The sequence shown here is derived from an EMBL/GenBank/DDBJ whole genome shotgun (WGS) entry which is preliminary data.</text>
</comment>